<dbReference type="EMBL" id="RBZO01000020">
    <property type="protein sequence ID" value="RKQ14552.1"/>
    <property type="molecule type" value="Genomic_DNA"/>
</dbReference>
<keyword evidence="1" id="KW-1133">Transmembrane helix</keyword>
<evidence type="ECO:0000256" key="1">
    <source>
        <dbReference type="SAM" id="Phobius"/>
    </source>
</evidence>
<keyword evidence="1" id="KW-0472">Membrane</keyword>
<protein>
    <submittedName>
        <fullName evidence="2">Uncharacterized protein</fullName>
    </submittedName>
</protein>
<keyword evidence="3" id="KW-1185">Reference proteome</keyword>
<sequence length="69" mass="8169">MYLYMPFLYFPQDKSEYLPAVLSLIFFMALACIALYLFYKKSKKDEKAFDEEYEKKIKQATSSKGNSDK</sequence>
<dbReference type="AlphaFoldDB" id="A0A494YWM9"/>
<keyword evidence="1" id="KW-0812">Transmembrane</keyword>
<proteinExistence type="predicted"/>
<dbReference type="OrthoDB" id="2390218at2"/>
<gene>
    <name evidence="2" type="ORF">D8M05_12735</name>
</gene>
<feature type="transmembrane region" description="Helical" evidence="1">
    <location>
        <begin position="20"/>
        <end position="39"/>
    </location>
</feature>
<comment type="caution">
    <text evidence="2">The sequence shown here is derived from an EMBL/GenBank/DDBJ whole genome shotgun (WGS) entry which is preliminary data.</text>
</comment>
<evidence type="ECO:0000313" key="3">
    <source>
        <dbReference type="Proteomes" id="UP000281813"/>
    </source>
</evidence>
<reference evidence="2 3" key="1">
    <citation type="journal article" date="2015" name="Antonie Van Leeuwenhoek">
        <title>Oceanobacillus bengalensis sp. nov., a bacterium isolated from seawater of the Bay of Bengal.</title>
        <authorList>
            <person name="Yongchang O."/>
            <person name="Xiang W."/>
            <person name="Wang G."/>
        </authorList>
    </citation>
    <scope>NUCLEOTIDE SEQUENCE [LARGE SCALE GENOMIC DNA]</scope>
    <source>
        <strain evidence="2 3">MCCC 1K00260</strain>
    </source>
</reference>
<organism evidence="2 3">
    <name type="scientific">Oceanobacillus bengalensis</name>
    <dbReference type="NCBI Taxonomy" id="1435466"/>
    <lineage>
        <taxon>Bacteria</taxon>
        <taxon>Bacillati</taxon>
        <taxon>Bacillota</taxon>
        <taxon>Bacilli</taxon>
        <taxon>Bacillales</taxon>
        <taxon>Bacillaceae</taxon>
        <taxon>Oceanobacillus</taxon>
    </lineage>
</organism>
<accession>A0A494YWM9</accession>
<name>A0A494YWM9_9BACI</name>
<dbReference type="Proteomes" id="UP000281813">
    <property type="component" value="Unassembled WGS sequence"/>
</dbReference>
<evidence type="ECO:0000313" key="2">
    <source>
        <dbReference type="EMBL" id="RKQ14552.1"/>
    </source>
</evidence>